<dbReference type="InterPro" id="IPR000504">
    <property type="entry name" value="RRM_dom"/>
</dbReference>
<evidence type="ECO:0000256" key="2">
    <source>
        <dbReference type="PROSITE-ProRule" id="PRU00176"/>
    </source>
</evidence>
<feature type="compositionally biased region" description="Basic and acidic residues" evidence="3">
    <location>
        <begin position="362"/>
        <end position="380"/>
    </location>
</feature>
<dbReference type="STRING" id="653667.S9W0H2"/>
<dbReference type="InterPro" id="IPR012677">
    <property type="entry name" value="Nucleotide-bd_a/b_plait_sf"/>
</dbReference>
<dbReference type="Proteomes" id="UP000015464">
    <property type="component" value="Unassembled WGS sequence"/>
</dbReference>
<dbReference type="SMART" id="SM00360">
    <property type="entry name" value="RRM"/>
    <property type="match status" value="4"/>
</dbReference>
<feature type="compositionally biased region" description="Polar residues" evidence="3">
    <location>
        <begin position="465"/>
        <end position="477"/>
    </location>
</feature>
<dbReference type="eggNOG" id="KOG0118">
    <property type="taxonomic scope" value="Eukaryota"/>
</dbReference>
<dbReference type="EMBL" id="KE546990">
    <property type="protein sequence ID" value="EPY51909.1"/>
    <property type="molecule type" value="Genomic_DNA"/>
</dbReference>
<feature type="compositionally biased region" description="Polar residues" evidence="3">
    <location>
        <begin position="552"/>
        <end position="580"/>
    </location>
</feature>
<dbReference type="InterPro" id="IPR035979">
    <property type="entry name" value="RBD_domain_sf"/>
</dbReference>
<feature type="compositionally biased region" description="Polar residues" evidence="3">
    <location>
        <begin position="600"/>
        <end position="625"/>
    </location>
</feature>
<dbReference type="PROSITE" id="PS50102">
    <property type="entry name" value="RRM"/>
    <property type="match status" value="1"/>
</dbReference>
<keyword evidence="1 2" id="KW-0694">RNA-binding</keyword>
<evidence type="ECO:0000313" key="6">
    <source>
        <dbReference type="Proteomes" id="UP000015464"/>
    </source>
</evidence>
<organism evidence="5 6">
    <name type="scientific">Schizosaccharomyces cryophilus (strain OY26 / ATCC MYA-4695 / CBS 11777 / NBRC 106824 / NRRL Y48691)</name>
    <name type="common">Fission yeast</name>
    <dbReference type="NCBI Taxonomy" id="653667"/>
    <lineage>
        <taxon>Eukaryota</taxon>
        <taxon>Fungi</taxon>
        <taxon>Dikarya</taxon>
        <taxon>Ascomycota</taxon>
        <taxon>Taphrinomycotina</taxon>
        <taxon>Schizosaccharomycetes</taxon>
        <taxon>Schizosaccharomycetales</taxon>
        <taxon>Schizosaccharomycetaceae</taxon>
        <taxon>Schizosaccharomyces</taxon>
    </lineage>
</organism>
<reference evidence="5 6" key="1">
    <citation type="journal article" date="2011" name="Science">
        <title>Comparative functional genomics of the fission yeasts.</title>
        <authorList>
            <person name="Rhind N."/>
            <person name="Chen Z."/>
            <person name="Yassour M."/>
            <person name="Thompson D.A."/>
            <person name="Haas B.J."/>
            <person name="Habib N."/>
            <person name="Wapinski I."/>
            <person name="Roy S."/>
            <person name="Lin M.F."/>
            <person name="Heiman D.I."/>
            <person name="Young S.K."/>
            <person name="Furuya K."/>
            <person name="Guo Y."/>
            <person name="Pidoux A."/>
            <person name="Chen H.M."/>
            <person name="Robbertse B."/>
            <person name="Goldberg J.M."/>
            <person name="Aoki K."/>
            <person name="Bayne E.H."/>
            <person name="Berlin A.M."/>
            <person name="Desjardins C.A."/>
            <person name="Dobbs E."/>
            <person name="Dukaj L."/>
            <person name="Fan L."/>
            <person name="FitzGerald M.G."/>
            <person name="French C."/>
            <person name="Gujja S."/>
            <person name="Hansen K."/>
            <person name="Keifenheim D."/>
            <person name="Levin J.Z."/>
            <person name="Mosher R.A."/>
            <person name="Mueller C.A."/>
            <person name="Pfiffner J."/>
            <person name="Priest M."/>
            <person name="Russ C."/>
            <person name="Smialowska A."/>
            <person name="Swoboda P."/>
            <person name="Sykes S.M."/>
            <person name="Vaughn M."/>
            <person name="Vengrova S."/>
            <person name="Yoder R."/>
            <person name="Zeng Q."/>
            <person name="Allshire R."/>
            <person name="Baulcombe D."/>
            <person name="Birren B.W."/>
            <person name="Brown W."/>
            <person name="Ekwall K."/>
            <person name="Kellis M."/>
            <person name="Leatherwood J."/>
            <person name="Levin H."/>
            <person name="Margalit H."/>
            <person name="Martienssen R."/>
            <person name="Nieduszynski C.A."/>
            <person name="Spatafora J.W."/>
            <person name="Friedman N."/>
            <person name="Dalgaard J.Z."/>
            <person name="Baumann P."/>
            <person name="Niki H."/>
            <person name="Regev A."/>
            <person name="Nusbaum C."/>
        </authorList>
    </citation>
    <scope>NUCLEOTIDE SEQUENCE [LARGE SCALE GENOMIC DNA]</scope>
    <source>
        <strain evidence="6">OY26 / ATCC MYA-4695 / CBS 11777 / NBRC 106824 / NRRL Y48691</strain>
    </source>
</reference>
<name>S9W0H2_SCHCR</name>
<gene>
    <name evidence="5" type="ORF">SPOG_00331</name>
</gene>
<dbReference type="InterPro" id="IPR039171">
    <property type="entry name" value="Cwc2/Slt11"/>
</dbReference>
<dbReference type="GO" id="GO:0071006">
    <property type="term" value="C:U2-type catalytic step 1 spliceosome"/>
    <property type="evidence" value="ECO:0007669"/>
    <property type="project" value="TreeGrafter"/>
</dbReference>
<dbReference type="SUPFAM" id="SSF54928">
    <property type="entry name" value="RNA-binding domain, RBD"/>
    <property type="match status" value="2"/>
</dbReference>
<feature type="region of interest" description="Disordered" evidence="3">
    <location>
        <begin position="455"/>
        <end position="514"/>
    </location>
</feature>
<accession>S9W0H2</accession>
<dbReference type="OrthoDB" id="6407164at2759"/>
<dbReference type="GeneID" id="25034663"/>
<sequence>MQQPSQPISAPRNIRINRPTDGPIFSPMTYCNPYMPPVPTSIPMGIMQSHMKPMNVSFAQMPYPIPFNVLCQNSSSEQASILANFRMDITQRPPHPQPATDTDRNNGNDFTNFQVLPYGYWDYRAVLIHNMPSLYNVSEFLNLGRFGTLERVVPIYERNQLFLAFLSAADALDFYNAVRYTDFTFKKQRLIVSTIDPMPLEPSIIEACHRGFVSRNVQISGFPFDFDEAALIQLLCSLGKAELISVCTKTDSVYIHYLSITDALYCIDSLASHPYYKNLNCCCFYERCDRYYATDFQVEKTVAGSNFTKPEVEESIIHKSTHSSTQTHANTFPKKSPVKKSITKLEQKEIPANPPCLSENGVLDKETTNSIPKEKTDKNSVDTGKAKSVHISETEVIPLENHTSPKKPSEESFPIYKNSLQKNSNTDFTKTNVSISVLECHSKIAALQNVTNTSSSVCHSSKSSLNEPSNESTNTTIFPDADVDASSSSLRVPSESNSLQDRNIPTIYPSSNDSNAIFSTINDQAYDSLSPNSKPHALVDYEAKDKDLQQYSNATSNSLQSSEETTSGVKNYSDNDSTPVTKKALPFVSSTSIDTDTQIKTARNTEITEQNLSRYESFSEDSSLASLPMQHADKNPANDLSSLPKLTTESCSSRSSSALTSPTLVGSPLETSAKSFTDFSEYNGMDIISKPSNDIQLVSDLDPYSKNRTLFLSNIHRATKQLEISKLFEGFPLEEIRYLSKKKICFVTFLESYDAKIFLHDHEKQPPYLHGRPIKLEWAKFNNPFTDQLIYAIANGASRSISFEKIHPTITRNELVSVFRLYGPIESFHFSKPKSAGSITYNSIYSAMKAMEYFQAHPTFEKATLYYSYDDHHGRKNVLVDKQPYLKGNKGDCIFKKVSFQESPKLSSRFHEYDSYFPSHSKSTKFRPPACTISVKA</sequence>
<dbReference type="OMA" id="MTYCNPY"/>
<evidence type="ECO:0000256" key="1">
    <source>
        <dbReference type="ARBA" id="ARBA00022884"/>
    </source>
</evidence>
<dbReference type="Gene3D" id="3.30.70.330">
    <property type="match status" value="3"/>
</dbReference>
<feature type="compositionally biased region" description="Low complexity" evidence="3">
    <location>
        <begin position="455"/>
        <end position="464"/>
    </location>
</feature>
<evidence type="ECO:0000313" key="5">
    <source>
        <dbReference type="EMBL" id="EPY51909.1"/>
    </source>
</evidence>
<dbReference type="GO" id="GO:0017070">
    <property type="term" value="F:U6 snRNA binding"/>
    <property type="evidence" value="ECO:0007669"/>
    <property type="project" value="TreeGrafter"/>
</dbReference>
<feature type="region of interest" description="Disordered" evidence="3">
    <location>
        <begin position="319"/>
        <end position="338"/>
    </location>
</feature>
<feature type="region of interest" description="Disordered" evidence="3">
    <location>
        <begin position="600"/>
        <end position="666"/>
    </location>
</feature>
<dbReference type="GO" id="GO:0071007">
    <property type="term" value="C:U2-type catalytic step 2 spliceosome"/>
    <property type="evidence" value="ECO:0007669"/>
    <property type="project" value="TreeGrafter"/>
</dbReference>
<feature type="region of interest" description="Disordered" evidence="3">
    <location>
        <begin position="352"/>
        <end position="413"/>
    </location>
</feature>
<feature type="compositionally biased region" description="Low complexity" evidence="3">
    <location>
        <begin position="646"/>
        <end position="664"/>
    </location>
</feature>
<proteinExistence type="predicted"/>
<dbReference type="HOGENOM" id="CLU_312875_0_0_1"/>
<feature type="region of interest" description="Disordered" evidence="3">
    <location>
        <begin position="1"/>
        <end position="21"/>
    </location>
</feature>
<feature type="region of interest" description="Disordered" evidence="3">
    <location>
        <begin position="552"/>
        <end position="583"/>
    </location>
</feature>
<evidence type="ECO:0000259" key="4">
    <source>
        <dbReference type="PROSITE" id="PS50102"/>
    </source>
</evidence>
<feature type="compositionally biased region" description="Polar residues" evidence="3">
    <location>
        <begin position="485"/>
        <end position="514"/>
    </location>
</feature>
<dbReference type="AlphaFoldDB" id="S9W0H2"/>
<dbReference type="PANTHER" id="PTHR14089">
    <property type="entry name" value="PRE-MRNA-SPLICING FACTOR RBM22"/>
    <property type="match status" value="1"/>
</dbReference>
<dbReference type="RefSeq" id="XP_013023294.1">
    <property type="nucleotide sequence ID" value="XM_013167840.1"/>
</dbReference>
<keyword evidence="6" id="KW-1185">Reference proteome</keyword>
<dbReference type="GO" id="GO:0000974">
    <property type="term" value="C:Prp19 complex"/>
    <property type="evidence" value="ECO:0007669"/>
    <property type="project" value="TreeGrafter"/>
</dbReference>
<dbReference type="GO" id="GO:0036002">
    <property type="term" value="F:pre-mRNA binding"/>
    <property type="evidence" value="ECO:0007669"/>
    <property type="project" value="TreeGrafter"/>
</dbReference>
<feature type="domain" description="RRM" evidence="4">
    <location>
        <begin position="708"/>
        <end position="781"/>
    </location>
</feature>
<protein>
    <recommendedName>
        <fullName evidence="4">RRM domain-containing protein</fullName>
    </recommendedName>
</protein>
<evidence type="ECO:0000256" key="3">
    <source>
        <dbReference type="SAM" id="MobiDB-lite"/>
    </source>
</evidence>